<feature type="transmembrane region" description="Helical" evidence="5">
    <location>
        <begin position="109"/>
        <end position="130"/>
    </location>
</feature>
<evidence type="ECO:0000256" key="1">
    <source>
        <dbReference type="ARBA" id="ARBA00004651"/>
    </source>
</evidence>
<evidence type="ECO:0000256" key="3">
    <source>
        <dbReference type="ARBA" id="ARBA00022989"/>
    </source>
</evidence>
<proteinExistence type="predicted"/>
<dbReference type="SUPFAM" id="SSF90123">
    <property type="entry name" value="ABC transporter transmembrane region"/>
    <property type="match status" value="1"/>
</dbReference>
<gene>
    <name evidence="6" type="ORF">NCTC10638_04096</name>
</gene>
<keyword evidence="2 5" id="KW-0812">Transmembrane</keyword>
<evidence type="ECO:0000313" key="7">
    <source>
        <dbReference type="Proteomes" id="UP000254802"/>
    </source>
</evidence>
<name>A0A378N8W7_MANHA</name>
<evidence type="ECO:0000256" key="2">
    <source>
        <dbReference type="ARBA" id="ARBA00022692"/>
    </source>
</evidence>
<dbReference type="AlphaFoldDB" id="A0A378N8W7"/>
<dbReference type="InterPro" id="IPR036640">
    <property type="entry name" value="ABC1_TM_sf"/>
</dbReference>
<dbReference type="GO" id="GO:0005524">
    <property type="term" value="F:ATP binding"/>
    <property type="evidence" value="ECO:0007669"/>
    <property type="project" value="InterPro"/>
</dbReference>
<accession>A0A378N8W7</accession>
<comment type="subcellular location">
    <subcellularLocation>
        <location evidence="1">Cell membrane</location>
        <topology evidence="1">Multi-pass membrane protein</topology>
    </subcellularLocation>
</comment>
<evidence type="ECO:0000256" key="5">
    <source>
        <dbReference type="SAM" id="Phobius"/>
    </source>
</evidence>
<dbReference type="GO" id="GO:0005886">
    <property type="term" value="C:plasma membrane"/>
    <property type="evidence" value="ECO:0007669"/>
    <property type="project" value="UniProtKB-SubCell"/>
</dbReference>
<organism evidence="6 7">
    <name type="scientific">Mannheimia haemolytica</name>
    <name type="common">Pasteurella haemolytica</name>
    <dbReference type="NCBI Taxonomy" id="75985"/>
    <lineage>
        <taxon>Bacteria</taxon>
        <taxon>Pseudomonadati</taxon>
        <taxon>Pseudomonadota</taxon>
        <taxon>Gammaproteobacteria</taxon>
        <taxon>Pasteurellales</taxon>
        <taxon>Pasteurellaceae</taxon>
        <taxon>Mannheimia</taxon>
    </lineage>
</organism>
<keyword evidence="4 5" id="KW-0472">Membrane</keyword>
<protein>
    <submittedName>
        <fullName evidence="6">Uncharacterized protein</fullName>
    </submittedName>
</protein>
<dbReference type="Gene3D" id="1.20.1560.10">
    <property type="entry name" value="ABC transporter type 1, transmembrane domain"/>
    <property type="match status" value="1"/>
</dbReference>
<evidence type="ECO:0000256" key="4">
    <source>
        <dbReference type="ARBA" id="ARBA00023136"/>
    </source>
</evidence>
<feature type="transmembrane region" description="Helical" evidence="5">
    <location>
        <begin position="145"/>
        <end position="165"/>
    </location>
</feature>
<dbReference type="EMBL" id="UGPN01000002">
    <property type="protein sequence ID" value="STY64902.1"/>
    <property type="molecule type" value="Genomic_DNA"/>
</dbReference>
<reference evidence="6 7" key="1">
    <citation type="submission" date="2018-06" db="EMBL/GenBank/DDBJ databases">
        <authorList>
            <consortium name="Pathogen Informatics"/>
            <person name="Doyle S."/>
        </authorList>
    </citation>
    <scope>NUCLEOTIDE SEQUENCE [LARGE SCALE GENOMIC DNA]</scope>
    <source>
        <strain evidence="6 7">NCTC10638</strain>
    </source>
</reference>
<keyword evidence="3 5" id="KW-1133">Transmembrane helix</keyword>
<evidence type="ECO:0000313" key="6">
    <source>
        <dbReference type="EMBL" id="STY64902.1"/>
    </source>
</evidence>
<dbReference type="Proteomes" id="UP000254802">
    <property type="component" value="Unassembled WGS sequence"/>
</dbReference>
<feature type="transmembrane region" description="Helical" evidence="5">
    <location>
        <begin position="22"/>
        <end position="42"/>
    </location>
</feature>
<sequence>MLVYVLVYFTTSSVILLQLDGWLFVPFILWVISLAATIIYFVPEISPSCSRAIGCQKFNDRRITDAYANIATVKLFSHGNRDLPMRKSRWKDFMVTVHKQMRLVTVIETVTNLTSMALIISTAGIGLWLWGSSVVTAGAIAPQPLWLYALKAYHNGLCGNLLVYLKFRYGTRRYDYAFQTTQCGR</sequence>